<dbReference type="Proteomes" id="UP000054928">
    <property type="component" value="Unassembled WGS sequence"/>
</dbReference>
<reference evidence="2" key="1">
    <citation type="submission" date="2014-09" db="EMBL/GenBank/DDBJ databases">
        <authorList>
            <person name="Sharma Rahul"/>
            <person name="Thines Marco"/>
        </authorList>
    </citation>
    <scope>NUCLEOTIDE SEQUENCE [LARGE SCALE GENOMIC DNA]</scope>
</reference>
<dbReference type="AlphaFoldDB" id="A0A0P1AIQ6"/>
<name>A0A0P1AIQ6_PLAHL</name>
<dbReference type="RefSeq" id="XP_024577005.1">
    <property type="nucleotide sequence ID" value="XM_024726316.1"/>
</dbReference>
<evidence type="ECO:0000313" key="2">
    <source>
        <dbReference type="Proteomes" id="UP000054928"/>
    </source>
</evidence>
<protein>
    <submittedName>
        <fullName evidence="1">Uncharacterized protein</fullName>
    </submittedName>
</protein>
<sequence length="103" mass="11395">MWIKSTPLSGYIFAAQRLGSEFGARVYLFLGSRAFLLKGRVAARRASACIGFDNRIFSYEVQLPLSTLLRYAMAHALVDEQGLAQTMTPPSVVSFVMSAFKPE</sequence>
<dbReference type="GeneID" id="36405877"/>
<evidence type="ECO:0000313" key="1">
    <source>
        <dbReference type="EMBL" id="CEG40636.1"/>
    </source>
</evidence>
<dbReference type="EMBL" id="CCYD01000523">
    <property type="protein sequence ID" value="CEG40636.1"/>
    <property type="molecule type" value="Genomic_DNA"/>
</dbReference>
<accession>A0A0P1AIQ6</accession>
<organism evidence="1 2">
    <name type="scientific">Plasmopara halstedii</name>
    <name type="common">Downy mildew of sunflower</name>
    <dbReference type="NCBI Taxonomy" id="4781"/>
    <lineage>
        <taxon>Eukaryota</taxon>
        <taxon>Sar</taxon>
        <taxon>Stramenopiles</taxon>
        <taxon>Oomycota</taxon>
        <taxon>Peronosporomycetes</taxon>
        <taxon>Peronosporales</taxon>
        <taxon>Peronosporaceae</taxon>
        <taxon>Plasmopara</taxon>
    </lineage>
</organism>
<proteinExistence type="predicted"/>
<keyword evidence="2" id="KW-1185">Reference proteome</keyword>